<evidence type="ECO:0000256" key="1">
    <source>
        <dbReference type="SAM" id="MobiDB-lite"/>
    </source>
</evidence>
<proteinExistence type="predicted"/>
<evidence type="ECO:0000313" key="3">
    <source>
        <dbReference type="EMBL" id="KAK3039559.1"/>
    </source>
</evidence>
<organism evidence="3 4">
    <name type="scientific">Escallonia herrerae</name>
    <dbReference type="NCBI Taxonomy" id="1293975"/>
    <lineage>
        <taxon>Eukaryota</taxon>
        <taxon>Viridiplantae</taxon>
        <taxon>Streptophyta</taxon>
        <taxon>Embryophyta</taxon>
        <taxon>Tracheophyta</taxon>
        <taxon>Spermatophyta</taxon>
        <taxon>Magnoliopsida</taxon>
        <taxon>eudicotyledons</taxon>
        <taxon>Gunneridae</taxon>
        <taxon>Pentapetalae</taxon>
        <taxon>asterids</taxon>
        <taxon>campanulids</taxon>
        <taxon>Escalloniales</taxon>
        <taxon>Escalloniaceae</taxon>
        <taxon>Escallonia</taxon>
    </lineage>
</organism>
<sequence>MELQPAYCSVHNQVPPPCVLWNKASHQMPQFGIASKANKVPSLKRTTKKTSLWSLKRGCVAAASSSDPKGPLDSSRRETTNVNGDGYDGVDPFRGKSGSISYNGLTHQLVEEGRLVSAPFDENAGSFLWVLAPVALILSLVLPQFLLDLAIDGVLQDEILSGM</sequence>
<dbReference type="PANTHER" id="PTHR33918">
    <property type="entry name" value="OS01G0704200 PROTEIN"/>
    <property type="match status" value="1"/>
</dbReference>
<protein>
    <submittedName>
        <fullName evidence="3">Uncharacterized protein</fullName>
    </submittedName>
</protein>
<evidence type="ECO:0000313" key="4">
    <source>
        <dbReference type="Proteomes" id="UP001188597"/>
    </source>
</evidence>
<feature type="region of interest" description="Disordered" evidence="1">
    <location>
        <begin position="62"/>
        <end position="88"/>
    </location>
</feature>
<evidence type="ECO:0000256" key="2">
    <source>
        <dbReference type="SAM" id="Phobius"/>
    </source>
</evidence>
<dbReference type="EMBL" id="JAVXUP010000074">
    <property type="protein sequence ID" value="KAK3039559.1"/>
    <property type="molecule type" value="Genomic_DNA"/>
</dbReference>
<keyword evidence="2" id="KW-0472">Membrane</keyword>
<accession>A0AA88X6K7</accession>
<comment type="caution">
    <text evidence="3">The sequence shown here is derived from an EMBL/GenBank/DDBJ whole genome shotgun (WGS) entry which is preliminary data.</text>
</comment>
<feature type="transmembrane region" description="Helical" evidence="2">
    <location>
        <begin position="127"/>
        <end position="147"/>
    </location>
</feature>
<keyword evidence="2" id="KW-1133">Transmembrane helix</keyword>
<name>A0AA88X6K7_9ASTE</name>
<gene>
    <name evidence="3" type="ORF">RJ639_027703</name>
</gene>
<keyword evidence="4" id="KW-1185">Reference proteome</keyword>
<dbReference type="PANTHER" id="PTHR33918:SF4">
    <property type="entry name" value="ABC-2 TYPE TRANSPORTER DOMAIN-CONTAINING PROTEIN"/>
    <property type="match status" value="1"/>
</dbReference>
<dbReference type="Proteomes" id="UP001188597">
    <property type="component" value="Unassembled WGS sequence"/>
</dbReference>
<dbReference type="AlphaFoldDB" id="A0AA88X6K7"/>
<keyword evidence="2" id="KW-0812">Transmembrane</keyword>
<reference evidence="3" key="1">
    <citation type="submission" date="2022-12" db="EMBL/GenBank/DDBJ databases">
        <title>Draft genome assemblies for two species of Escallonia (Escalloniales).</title>
        <authorList>
            <person name="Chanderbali A."/>
            <person name="Dervinis C."/>
            <person name="Anghel I."/>
            <person name="Soltis D."/>
            <person name="Soltis P."/>
            <person name="Zapata F."/>
        </authorList>
    </citation>
    <scope>NUCLEOTIDE SEQUENCE</scope>
    <source>
        <strain evidence="3">UCBG64.0493</strain>
        <tissue evidence="3">Leaf</tissue>
    </source>
</reference>
<dbReference type="GO" id="GO:0009507">
    <property type="term" value="C:chloroplast"/>
    <property type="evidence" value="ECO:0007669"/>
    <property type="project" value="TreeGrafter"/>
</dbReference>